<evidence type="ECO:0000313" key="2">
    <source>
        <dbReference type="EMBL" id="WAL66863.1"/>
    </source>
</evidence>
<evidence type="ECO:0000313" key="3">
    <source>
        <dbReference type="Proteomes" id="UP001163203"/>
    </source>
</evidence>
<reference evidence="2" key="1">
    <citation type="submission" date="2022-11" db="EMBL/GenBank/DDBJ databases">
        <authorList>
            <person name="Mo P."/>
        </authorList>
    </citation>
    <scope>NUCLEOTIDE SEQUENCE</scope>
    <source>
        <strain evidence="2">HUAS 11-8</strain>
    </source>
</reference>
<protein>
    <recommendedName>
        <fullName evidence="4">Integral membrane protein</fullName>
    </recommendedName>
</protein>
<dbReference type="EMBL" id="CP113836">
    <property type="protein sequence ID" value="WAL66863.1"/>
    <property type="molecule type" value="Genomic_DNA"/>
</dbReference>
<keyword evidence="1" id="KW-0472">Membrane</keyword>
<accession>A0ABY7B7Y0</accession>
<feature type="transmembrane region" description="Helical" evidence="1">
    <location>
        <begin position="174"/>
        <end position="193"/>
    </location>
</feature>
<proteinExistence type="predicted"/>
<dbReference type="RefSeq" id="WP_268756988.1">
    <property type="nucleotide sequence ID" value="NZ_CP113836.1"/>
</dbReference>
<sequence length="213" mass="22457">MAGTPAGELARKLGVRTGRIVLPSGLLLIFAGAVLFVYPPHSGLLAFLFAVLGVAGFALGTARLAAAPWWALGAAVALGFLLFAVLTVPGRGLALRMFGHSETCRVASRREVDTTSRYPRYGFVHTIDCPGAGTLVIRTDSADRQPLGPVEVLDDPGGPLQPDFAERHNAVVDSLLVAAAFALTGAAVRVAWLRSANQGRRARRPRVPEAPED</sequence>
<dbReference type="Proteomes" id="UP001163203">
    <property type="component" value="Chromosome"/>
</dbReference>
<organism evidence="2 3">
    <name type="scientific">Amycolatopsis cynarae</name>
    <dbReference type="NCBI Taxonomy" id="2995223"/>
    <lineage>
        <taxon>Bacteria</taxon>
        <taxon>Bacillati</taxon>
        <taxon>Actinomycetota</taxon>
        <taxon>Actinomycetes</taxon>
        <taxon>Pseudonocardiales</taxon>
        <taxon>Pseudonocardiaceae</taxon>
        <taxon>Amycolatopsis</taxon>
    </lineage>
</organism>
<gene>
    <name evidence="2" type="ORF">ORV05_03380</name>
</gene>
<evidence type="ECO:0008006" key="4">
    <source>
        <dbReference type="Google" id="ProtNLM"/>
    </source>
</evidence>
<feature type="transmembrane region" description="Helical" evidence="1">
    <location>
        <begin position="20"/>
        <end position="38"/>
    </location>
</feature>
<keyword evidence="3" id="KW-1185">Reference proteome</keyword>
<keyword evidence="1" id="KW-0812">Transmembrane</keyword>
<keyword evidence="1" id="KW-1133">Transmembrane helix</keyword>
<name>A0ABY7B7Y0_9PSEU</name>
<evidence type="ECO:0000256" key="1">
    <source>
        <dbReference type="SAM" id="Phobius"/>
    </source>
</evidence>
<feature type="transmembrane region" description="Helical" evidence="1">
    <location>
        <begin position="69"/>
        <end position="88"/>
    </location>
</feature>
<feature type="transmembrane region" description="Helical" evidence="1">
    <location>
        <begin position="44"/>
        <end position="62"/>
    </location>
</feature>